<evidence type="ECO:0000313" key="1">
    <source>
        <dbReference type="EMBL" id="CAL0314469.1"/>
    </source>
</evidence>
<proteinExistence type="predicted"/>
<accession>A0AAV1WYI4</accession>
<dbReference type="Proteomes" id="UP001497480">
    <property type="component" value="Unassembled WGS sequence"/>
</dbReference>
<name>A0AAV1WYI4_LUPLU</name>
<comment type="caution">
    <text evidence="1">The sequence shown here is derived from an EMBL/GenBank/DDBJ whole genome shotgun (WGS) entry which is preliminary data.</text>
</comment>
<protein>
    <submittedName>
        <fullName evidence="1">Uncharacterized protein</fullName>
    </submittedName>
</protein>
<reference evidence="1 2" key="1">
    <citation type="submission" date="2024-03" db="EMBL/GenBank/DDBJ databases">
        <authorList>
            <person name="Martinez-Hernandez J."/>
        </authorList>
    </citation>
    <scope>NUCLEOTIDE SEQUENCE [LARGE SCALE GENOMIC DNA]</scope>
</reference>
<dbReference type="EMBL" id="CAXHTB010000010">
    <property type="protein sequence ID" value="CAL0314469.1"/>
    <property type="molecule type" value="Genomic_DNA"/>
</dbReference>
<keyword evidence="2" id="KW-1185">Reference proteome</keyword>
<sequence>MLPILSCKLSISQRLLTNGASFQCGWTNKDMVPATVRRVLVYVAVNTVGSLVNVVPNGKAGYRYLIMYPTLMQLEEHVSVVVPSSAPRGYINETDLKLKVTGITELFEIAEVENNRYKKEGSTCTSIFLKIRQGKESDSAMKILDKETIESEFQFQ</sequence>
<gene>
    <name evidence="1" type="ORF">LLUT_LOCUS15529</name>
</gene>
<organism evidence="1 2">
    <name type="scientific">Lupinus luteus</name>
    <name type="common">European yellow lupine</name>
    <dbReference type="NCBI Taxonomy" id="3873"/>
    <lineage>
        <taxon>Eukaryota</taxon>
        <taxon>Viridiplantae</taxon>
        <taxon>Streptophyta</taxon>
        <taxon>Embryophyta</taxon>
        <taxon>Tracheophyta</taxon>
        <taxon>Spermatophyta</taxon>
        <taxon>Magnoliopsida</taxon>
        <taxon>eudicotyledons</taxon>
        <taxon>Gunneridae</taxon>
        <taxon>Pentapetalae</taxon>
        <taxon>rosids</taxon>
        <taxon>fabids</taxon>
        <taxon>Fabales</taxon>
        <taxon>Fabaceae</taxon>
        <taxon>Papilionoideae</taxon>
        <taxon>50 kb inversion clade</taxon>
        <taxon>genistoids sensu lato</taxon>
        <taxon>core genistoids</taxon>
        <taxon>Genisteae</taxon>
        <taxon>Lupinus</taxon>
    </lineage>
</organism>
<dbReference type="AlphaFoldDB" id="A0AAV1WYI4"/>
<evidence type="ECO:0000313" key="2">
    <source>
        <dbReference type="Proteomes" id="UP001497480"/>
    </source>
</evidence>